<comment type="caution">
    <text evidence="6">The sequence shown here is derived from an EMBL/GenBank/DDBJ whole genome shotgun (WGS) entry which is preliminary data.</text>
</comment>
<keyword evidence="3 5" id="KW-1133">Transmembrane helix</keyword>
<keyword evidence="2 5" id="KW-0812">Transmembrane</keyword>
<reference evidence="6" key="1">
    <citation type="submission" date="2022-03" db="EMBL/GenBank/DDBJ databases">
        <title>A functionally conserved STORR gene fusion in Papaver species that diverged 16.8 million years ago.</title>
        <authorList>
            <person name="Catania T."/>
        </authorList>
    </citation>
    <scope>NUCLEOTIDE SEQUENCE</scope>
    <source>
        <strain evidence="6">S-191538</strain>
    </source>
</reference>
<dbReference type="AlphaFoldDB" id="A0AA41W1K1"/>
<evidence type="ECO:0000256" key="1">
    <source>
        <dbReference type="ARBA" id="ARBA00004141"/>
    </source>
</evidence>
<evidence type="ECO:0000313" key="7">
    <source>
        <dbReference type="Proteomes" id="UP001177140"/>
    </source>
</evidence>
<name>A0AA41W1K1_PAPNU</name>
<keyword evidence="7" id="KW-1185">Reference proteome</keyword>
<dbReference type="EMBL" id="JAJJMA010338940">
    <property type="protein sequence ID" value="MCL7051485.1"/>
    <property type="molecule type" value="Genomic_DNA"/>
</dbReference>
<feature type="transmembrane region" description="Helical" evidence="5">
    <location>
        <begin position="87"/>
        <end position="107"/>
    </location>
</feature>
<protein>
    <submittedName>
        <fullName evidence="6">Uncharacterized protein</fullName>
    </submittedName>
</protein>
<sequence>MEVVHIQLVIFVINTCIGLATLYKSPLITMLLILSLSLYSGLEGIAIGVEDNQADPWRSLWDIPLYKLQLAIGMGSALFKLFADRPFLASLAYLLVSIVASPIGVAIGTRIDATTESKVADRMFVINAGFATGIFFYDAIQNVYNGSKPRKPDYLRVFASGLAGVGVLAVAMFCV</sequence>
<accession>A0AA41W1K1</accession>
<dbReference type="InterPro" id="IPR003689">
    <property type="entry name" value="ZIP"/>
</dbReference>
<dbReference type="Proteomes" id="UP001177140">
    <property type="component" value="Unassembled WGS sequence"/>
</dbReference>
<dbReference type="GO" id="GO:0046873">
    <property type="term" value="F:metal ion transmembrane transporter activity"/>
    <property type="evidence" value="ECO:0007669"/>
    <property type="project" value="InterPro"/>
</dbReference>
<organism evidence="6 7">
    <name type="scientific">Papaver nudicaule</name>
    <name type="common">Iceland poppy</name>
    <dbReference type="NCBI Taxonomy" id="74823"/>
    <lineage>
        <taxon>Eukaryota</taxon>
        <taxon>Viridiplantae</taxon>
        <taxon>Streptophyta</taxon>
        <taxon>Embryophyta</taxon>
        <taxon>Tracheophyta</taxon>
        <taxon>Spermatophyta</taxon>
        <taxon>Magnoliopsida</taxon>
        <taxon>Ranunculales</taxon>
        <taxon>Papaveraceae</taxon>
        <taxon>Papaveroideae</taxon>
        <taxon>Papaver</taxon>
    </lineage>
</organism>
<evidence type="ECO:0000256" key="3">
    <source>
        <dbReference type="ARBA" id="ARBA00022989"/>
    </source>
</evidence>
<feature type="transmembrane region" description="Helical" evidence="5">
    <location>
        <begin position="157"/>
        <end position="174"/>
    </location>
</feature>
<feature type="transmembrane region" description="Helical" evidence="5">
    <location>
        <begin position="119"/>
        <end position="137"/>
    </location>
</feature>
<evidence type="ECO:0000256" key="4">
    <source>
        <dbReference type="ARBA" id="ARBA00023136"/>
    </source>
</evidence>
<keyword evidence="4 5" id="KW-0472">Membrane</keyword>
<evidence type="ECO:0000256" key="2">
    <source>
        <dbReference type="ARBA" id="ARBA00022692"/>
    </source>
</evidence>
<gene>
    <name evidence="6" type="ORF">MKW94_012744</name>
</gene>
<evidence type="ECO:0000256" key="5">
    <source>
        <dbReference type="SAM" id="Phobius"/>
    </source>
</evidence>
<dbReference type="Pfam" id="PF02535">
    <property type="entry name" value="Zip"/>
    <property type="match status" value="1"/>
</dbReference>
<feature type="transmembrane region" description="Helical" evidence="5">
    <location>
        <begin position="30"/>
        <end position="49"/>
    </location>
</feature>
<evidence type="ECO:0000313" key="6">
    <source>
        <dbReference type="EMBL" id="MCL7051485.1"/>
    </source>
</evidence>
<feature type="transmembrane region" description="Helical" evidence="5">
    <location>
        <begin position="6"/>
        <end position="23"/>
    </location>
</feature>
<dbReference type="GO" id="GO:0016020">
    <property type="term" value="C:membrane"/>
    <property type="evidence" value="ECO:0007669"/>
    <property type="project" value="UniProtKB-SubCell"/>
</dbReference>
<proteinExistence type="predicted"/>
<comment type="subcellular location">
    <subcellularLocation>
        <location evidence="1">Membrane</location>
        <topology evidence="1">Multi-pass membrane protein</topology>
    </subcellularLocation>
</comment>